<accession>A0A1G9TUU8</accession>
<organism evidence="2 3">
    <name type="scientific">Paenibacillus jilunlii</name>
    <dbReference type="NCBI Taxonomy" id="682956"/>
    <lineage>
        <taxon>Bacteria</taxon>
        <taxon>Bacillati</taxon>
        <taxon>Bacillota</taxon>
        <taxon>Bacilli</taxon>
        <taxon>Bacillales</taxon>
        <taxon>Paenibacillaceae</taxon>
        <taxon>Paenibacillus</taxon>
    </lineage>
</organism>
<dbReference type="AlphaFoldDB" id="A0A1G9TUU8"/>
<evidence type="ECO:0000256" key="1">
    <source>
        <dbReference type="SAM" id="MobiDB-lite"/>
    </source>
</evidence>
<dbReference type="InterPro" id="IPR009057">
    <property type="entry name" value="Homeodomain-like_sf"/>
</dbReference>
<name>A0A1G9TUU8_9BACL</name>
<gene>
    <name evidence="2" type="ORF">SAMN05216191_113186</name>
</gene>
<sequence>MTIFVRDLTQDEGNRLLRIARKGADPVQVRRALLILASAQKMKVPEISRLYHISGEHIRHTIHRFNQEGLPSLKPKYCGGRPPTFTPEERSKIIELAQIPPKVAGYPFTHWSLSKLKQAVEERKIVSPISIETLRVILGEAKITYQNTKTWKDSNDPEFESKKTNRRPLREPSSGRACNLYG</sequence>
<dbReference type="Proteomes" id="UP000182783">
    <property type="component" value="Unassembled WGS sequence"/>
</dbReference>
<proteinExistence type="predicted"/>
<feature type="compositionally biased region" description="Basic and acidic residues" evidence="1">
    <location>
        <begin position="152"/>
        <end position="163"/>
    </location>
</feature>
<protein>
    <submittedName>
        <fullName evidence="2">Transposase</fullName>
    </submittedName>
</protein>
<dbReference type="Pfam" id="PF13565">
    <property type="entry name" value="HTH_32"/>
    <property type="match status" value="1"/>
</dbReference>
<feature type="region of interest" description="Disordered" evidence="1">
    <location>
        <begin position="152"/>
        <end position="182"/>
    </location>
</feature>
<reference evidence="2 3" key="1">
    <citation type="submission" date="2016-10" db="EMBL/GenBank/DDBJ databases">
        <authorList>
            <person name="de Groot N.N."/>
        </authorList>
    </citation>
    <scope>NUCLEOTIDE SEQUENCE [LARGE SCALE GENOMIC DNA]</scope>
    <source>
        <strain evidence="2 3">CGMCC 1.10239</strain>
    </source>
</reference>
<dbReference type="SUPFAM" id="SSF46689">
    <property type="entry name" value="Homeodomain-like"/>
    <property type="match status" value="1"/>
</dbReference>
<dbReference type="EMBL" id="FNGM01000013">
    <property type="protein sequence ID" value="SDM51015.1"/>
    <property type="molecule type" value="Genomic_DNA"/>
</dbReference>
<dbReference type="RefSeq" id="WP_062525851.1">
    <property type="nucleotide sequence ID" value="NZ_CP048429.1"/>
</dbReference>
<evidence type="ECO:0000313" key="3">
    <source>
        <dbReference type="Proteomes" id="UP000182783"/>
    </source>
</evidence>
<evidence type="ECO:0000313" key="2">
    <source>
        <dbReference type="EMBL" id="SDM51015.1"/>
    </source>
</evidence>